<dbReference type="InterPro" id="IPR036859">
    <property type="entry name" value="CAP-Gly_dom_sf"/>
</dbReference>
<keyword evidence="4" id="KW-1185">Reference proteome</keyword>
<evidence type="ECO:0000313" key="4">
    <source>
        <dbReference type="Proteomes" id="UP000603453"/>
    </source>
</evidence>
<dbReference type="Pfam" id="PF01302">
    <property type="entry name" value="CAP_GLY"/>
    <property type="match status" value="1"/>
</dbReference>
<accession>A0A8H7QWK6</accession>
<sequence length="301" mass="34246">MFRKAKRLSQRLGINKERCTENSTNNNKINVTNENHKDQPIATHIDKALIDDNDTVSTQSSNDDESLKFPLKERPTLAKCQTEPNQKSVYGTPDNNLTRQLSMMDTGNLELLLSMETQARMDAQAKREQEQLQQAQEKAQESTLAPRPTKIKFELPVTPPRSRSPANPRLQYPRARPVRSLPEEGLTANALRHPLPNNNSNKSRRVSWRHLFGDRDDEDTKPISLPINVGSRVRLKLRPLPTFGYVRFIGDVDFDKEETIGVELDHGVGNCDGSMKGKRYFTTDANRGIFCKRRDLEAVPE</sequence>
<dbReference type="InterPro" id="IPR000938">
    <property type="entry name" value="CAP-Gly_domain"/>
</dbReference>
<name>A0A8H7QWK6_9FUNG</name>
<reference evidence="3" key="1">
    <citation type="submission" date="2020-12" db="EMBL/GenBank/DDBJ databases">
        <title>Metabolic potential, ecology and presence of endohyphal bacteria is reflected in genomic diversity of Mucoromycotina.</title>
        <authorList>
            <person name="Muszewska A."/>
            <person name="Okrasinska A."/>
            <person name="Steczkiewicz K."/>
            <person name="Drgas O."/>
            <person name="Orlowska M."/>
            <person name="Perlinska-Lenart U."/>
            <person name="Aleksandrzak-Piekarczyk T."/>
            <person name="Szatraj K."/>
            <person name="Zielenkiewicz U."/>
            <person name="Pilsyk S."/>
            <person name="Malc E."/>
            <person name="Mieczkowski P."/>
            <person name="Kruszewska J.S."/>
            <person name="Biernat P."/>
            <person name="Pawlowska J."/>
        </authorList>
    </citation>
    <scope>NUCLEOTIDE SEQUENCE</scope>
    <source>
        <strain evidence="3">WA0000017839</strain>
    </source>
</reference>
<dbReference type="OrthoDB" id="2130750at2759"/>
<dbReference type="Gene3D" id="2.30.30.190">
    <property type="entry name" value="CAP Gly-rich-like domain"/>
    <property type="match status" value="1"/>
</dbReference>
<gene>
    <name evidence="3" type="ORF">INT47_012440</name>
</gene>
<feature type="domain" description="CAP-Gly" evidence="2">
    <location>
        <begin position="250"/>
        <end position="292"/>
    </location>
</feature>
<feature type="region of interest" description="Disordered" evidence="1">
    <location>
        <begin position="122"/>
        <end position="173"/>
    </location>
</feature>
<dbReference type="PROSITE" id="PS50245">
    <property type="entry name" value="CAP_GLY_2"/>
    <property type="match status" value="1"/>
</dbReference>
<organism evidence="3 4">
    <name type="scientific">Mucor saturninus</name>
    <dbReference type="NCBI Taxonomy" id="64648"/>
    <lineage>
        <taxon>Eukaryota</taxon>
        <taxon>Fungi</taxon>
        <taxon>Fungi incertae sedis</taxon>
        <taxon>Mucoromycota</taxon>
        <taxon>Mucoromycotina</taxon>
        <taxon>Mucoromycetes</taxon>
        <taxon>Mucorales</taxon>
        <taxon>Mucorineae</taxon>
        <taxon>Mucoraceae</taxon>
        <taxon>Mucor</taxon>
    </lineage>
</organism>
<dbReference type="SUPFAM" id="SSF74924">
    <property type="entry name" value="Cap-Gly domain"/>
    <property type="match status" value="1"/>
</dbReference>
<proteinExistence type="predicted"/>
<dbReference type="Proteomes" id="UP000603453">
    <property type="component" value="Unassembled WGS sequence"/>
</dbReference>
<comment type="caution">
    <text evidence="3">The sequence shown here is derived from an EMBL/GenBank/DDBJ whole genome shotgun (WGS) entry which is preliminary data.</text>
</comment>
<dbReference type="EMBL" id="JAEPRD010000087">
    <property type="protein sequence ID" value="KAG2200159.1"/>
    <property type="molecule type" value="Genomic_DNA"/>
</dbReference>
<evidence type="ECO:0000256" key="1">
    <source>
        <dbReference type="SAM" id="MobiDB-lite"/>
    </source>
</evidence>
<evidence type="ECO:0000259" key="2">
    <source>
        <dbReference type="PROSITE" id="PS50245"/>
    </source>
</evidence>
<dbReference type="AlphaFoldDB" id="A0A8H7QWK6"/>
<evidence type="ECO:0000313" key="3">
    <source>
        <dbReference type="EMBL" id="KAG2200159.1"/>
    </source>
</evidence>
<dbReference type="SMART" id="SM01052">
    <property type="entry name" value="CAP_GLY"/>
    <property type="match status" value="1"/>
</dbReference>
<protein>
    <recommendedName>
        <fullName evidence="2">CAP-Gly domain-containing protein</fullName>
    </recommendedName>
</protein>